<dbReference type="Proteomes" id="UP001143856">
    <property type="component" value="Unassembled WGS sequence"/>
</dbReference>
<keyword evidence="2" id="KW-1185">Reference proteome</keyword>
<protein>
    <submittedName>
        <fullName evidence="1">Uncharacterized protein</fullName>
    </submittedName>
</protein>
<evidence type="ECO:0000313" key="2">
    <source>
        <dbReference type="Proteomes" id="UP001143856"/>
    </source>
</evidence>
<name>A0ACC1PPA3_9PEZI</name>
<sequence length="371" mass="41055">MSAEIPLGTDLSQIPLLPNPDGSPPNFIDPPSLEGVTVAVSTILLVVSTILVPLRLRTNYKIYGKFAYDDYFCIIAWVLAVVYAGIVISETPTARHVWDLPISLIDASWVKRTTVLGTIYGPAMWFAKTAILTLYLRLFNIIQWLRWCCYFGIVFLFAAYWSLVPVSVVYNFPHGNEEWGLATTANSAPSQVAYVTAGAISVVSDIYILFLPFPILHKLQLSSKRKIGLGIVFLAAIIGIISSIFVFYFRIILWQNKTLDSSCNVAASYVTVVVEMNVAVVLSCTPAVAASWKLMLRDSGMLLSLRYVFRSTRSLVRVTSREGSAKIRSSESMGERGVYALESLDCQTSHVSSPGRRYPLAKKVISNNEEA</sequence>
<evidence type="ECO:0000313" key="1">
    <source>
        <dbReference type="EMBL" id="KAJ2995732.1"/>
    </source>
</evidence>
<reference evidence="1" key="1">
    <citation type="submission" date="2022-10" db="EMBL/GenBank/DDBJ databases">
        <title>Genome Sequence of Xylaria curta.</title>
        <authorList>
            <person name="Buettner E."/>
        </authorList>
    </citation>
    <scope>NUCLEOTIDE SEQUENCE</scope>
    <source>
        <strain evidence="1">Babe10</strain>
    </source>
</reference>
<comment type="caution">
    <text evidence="1">The sequence shown here is derived from an EMBL/GenBank/DDBJ whole genome shotgun (WGS) entry which is preliminary data.</text>
</comment>
<accession>A0ACC1PPA3</accession>
<organism evidence="1 2">
    <name type="scientific">Xylaria curta</name>
    <dbReference type="NCBI Taxonomy" id="42375"/>
    <lineage>
        <taxon>Eukaryota</taxon>
        <taxon>Fungi</taxon>
        <taxon>Dikarya</taxon>
        <taxon>Ascomycota</taxon>
        <taxon>Pezizomycotina</taxon>
        <taxon>Sordariomycetes</taxon>
        <taxon>Xylariomycetidae</taxon>
        <taxon>Xylariales</taxon>
        <taxon>Xylariaceae</taxon>
        <taxon>Xylaria</taxon>
    </lineage>
</organism>
<proteinExistence type="predicted"/>
<dbReference type="EMBL" id="JAPDGR010000122">
    <property type="protein sequence ID" value="KAJ2995732.1"/>
    <property type="molecule type" value="Genomic_DNA"/>
</dbReference>
<gene>
    <name evidence="1" type="ORF">NUW58_g1189</name>
</gene>